<dbReference type="EMBL" id="JAACNH010000006">
    <property type="protein sequence ID" value="KAG8440698.1"/>
    <property type="molecule type" value="Genomic_DNA"/>
</dbReference>
<keyword evidence="3" id="KW-1185">Reference proteome</keyword>
<organism evidence="2 3">
    <name type="scientific">Hymenochirus boettgeri</name>
    <name type="common">Congo dwarf clawed frog</name>
    <dbReference type="NCBI Taxonomy" id="247094"/>
    <lineage>
        <taxon>Eukaryota</taxon>
        <taxon>Metazoa</taxon>
        <taxon>Chordata</taxon>
        <taxon>Craniata</taxon>
        <taxon>Vertebrata</taxon>
        <taxon>Euteleostomi</taxon>
        <taxon>Amphibia</taxon>
        <taxon>Batrachia</taxon>
        <taxon>Anura</taxon>
        <taxon>Pipoidea</taxon>
        <taxon>Pipidae</taxon>
        <taxon>Pipinae</taxon>
        <taxon>Hymenochirus</taxon>
    </lineage>
</organism>
<sequence length="104" mass="12169">MKDVVQQPVNCLPLHPCSVIICYYCYWWGERVRDSGTWEAAQRRREEKKDLSKSCWRHTEREERREEGDSTTDWAVTGAAELEKSSDWEPFTLPLSSPMAFLNG</sequence>
<reference evidence="2" key="1">
    <citation type="thesis" date="2020" institute="ProQuest LLC" country="789 East Eisenhower Parkway, Ann Arbor, MI, USA">
        <title>Comparative Genomics and Chromosome Evolution.</title>
        <authorList>
            <person name="Mudd A.B."/>
        </authorList>
    </citation>
    <scope>NUCLEOTIDE SEQUENCE</scope>
    <source>
        <strain evidence="2">Female2</strain>
        <tissue evidence="2">Blood</tissue>
    </source>
</reference>
<dbReference type="Proteomes" id="UP000812440">
    <property type="component" value="Chromosome 3"/>
</dbReference>
<accession>A0A8T2JB42</accession>
<name>A0A8T2JB42_9PIPI</name>
<dbReference type="AlphaFoldDB" id="A0A8T2JB42"/>
<evidence type="ECO:0000256" key="1">
    <source>
        <dbReference type="SAM" id="MobiDB-lite"/>
    </source>
</evidence>
<comment type="caution">
    <text evidence="2">The sequence shown here is derived from an EMBL/GenBank/DDBJ whole genome shotgun (WGS) entry which is preliminary data.</text>
</comment>
<protein>
    <submittedName>
        <fullName evidence="2">Uncharacterized protein</fullName>
    </submittedName>
</protein>
<evidence type="ECO:0000313" key="2">
    <source>
        <dbReference type="EMBL" id="KAG8440698.1"/>
    </source>
</evidence>
<feature type="region of interest" description="Disordered" evidence="1">
    <location>
        <begin position="39"/>
        <end position="74"/>
    </location>
</feature>
<proteinExistence type="predicted"/>
<evidence type="ECO:0000313" key="3">
    <source>
        <dbReference type="Proteomes" id="UP000812440"/>
    </source>
</evidence>
<feature type="compositionally biased region" description="Basic and acidic residues" evidence="1">
    <location>
        <begin position="39"/>
        <end position="68"/>
    </location>
</feature>
<dbReference type="OrthoDB" id="5873264at2759"/>
<gene>
    <name evidence="2" type="ORF">GDO86_006444</name>
</gene>